<evidence type="ECO:0000313" key="5">
    <source>
        <dbReference type="Proteomes" id="UP001195483"/>
    </source>
</evidence>
<dbReference type="AlphaFoldDB" id="A0AAE0W258"/>
<evidence type="ECO:0000256" key="2">
    <source>
        <dbReference type="PROSITE-ProRule" id="PRU00192"/>
    </source>
</evidence>
<reference evidence="4" key="1">
    <citation type="journal article" date="2021" name="Genome Biol. Evol.">
        <title>A High-Quality Reference Genome for a Parasitic Bivalve with Doubly Uniparental Inheritance (Bivalvia: Unionida).</title>
        <authorList>
            <person name="Smith C.H."/>
        </authorList>
    </citation>
    <scope>NUCLEOTIDE SEQUENCE</scope>
    <source>
        <strain evidence="4">CHS0354</strain>
    </source>
</reference>
<dbReference type="InterPro" id="IPR001452">
    <property type="entry name" value="SH3_domain"/>
</dbReference>
<proteinExistence type="predicted"/>
<accession>A0AAE0W258</accession>
<keyword evidence="1 2" id="KW-0728">SH3 domain</keyword>
<dbReference type="Gene3D" id="1.20.1270.60">
    <property type="entry name" value="Arfaptin homology (AH) domain/BAR domain"/>
    <property type="match status" value="1"/>
</dbReference>
<dbReference type="PROSITE" id="PS50002">
    <property type="entry name" value="SH3"/>
    <property type="match status" value="1"/>
</dbReference>
<evidence type="ECO:0000256" key="1">
    <source>
        <dbReference type="ARBA" id="ARBA00022443"/>
    </source>
</evidence>
<keyword evidence="5" id="KW-1185">Reference proteome</keyword>
<evidence type="ECO:0000259" key="3">
    <source>
        <dbReference type="PROSITE" id="PS50002"/>
    </source>
</evidence>
<sequence length="483" mass="55498">MSDLKLFSGLGSSYSVLSDFPYWFYMMQLRTQLEREFAEKAEKWCKKVSDKLDILEQQKLDGIIQIHSALRMEVTKMEERARFARVSSISYEEAAKLLFAESETHDEKVILRKYETSFQEMLNPYKDFFNRVEKAQKDYEKSMVRLEKLVMDDNESWFRKKKLKTARKAAKRNSNKYIRLVKEKTDQGINITSLSKEYEEVATEIADKRVKSLVGCWSNCLSRLAENSTGEARDMFIKGEKLLNKVDSEMLIKKLSELNKESLITPVYQEFQGTLDVQELLGYRPVLETDIQIDDVKSDASSINVPSKSSLSMDSQSLDSCDIIRNLLHGKKDKEDNKENKPMTPADSYDRVYNPFCFNADEHGEGKKAVEETIPITSCHISDGIYHPLCSSGDEHEEQTKEEKKPLKPVDSCGERRLKRCVTAVAIAGYEKKQCLEMDIKPGERVEQLTRPNSLGMVYGRKKSVITLWKHGGFIPSNCILPS</sequence>
<comment type="caution">
    <text evidence="4">The sequence shown here is derived from an EMBL/GenBank/DDBJ whole genome shotgun (WGS) entry which is preliminary data.</text>
</comment>
<evidence type="ECO:0000313" key="4">
    <source>
        <dbReference type="EMBL" id="KAK3599308.1"/>
    </source>
</evidence>
<protein>
    <recommendedName>
        <fullName evidence="3">SH3 domain-containing protein</fullName>
    </recommendedName>
</protein>
<organism evidence="4 5">
    <name type="scientific">Potamilus streckersoni</name>
    <dbReference type="NCBI Taxonomy" id="2493646"/>
    <lineage>
        <taxon>Eukaryota</taxon>
        <taxon>Metazoa</taxon>
        <taxon>Spiralia</taxon>
        <taxon>Lophotrochozoa</taxon>
        <taxon>Mollusca</taxon>
        <taxon>Bivalvia</taxon>
        <taxon>Autobranchia</taxon>
        <taxon>Heteroconchia</taxon>
        <taxon>Palaeoheterodonta</taxon>
        <taxon>Unionida</taxon>
        <taxon>Unionoidea</taxon>
        <taxon>Unionidae</taxon>
        <taxon>Ambleminae</taxon>
        <taxon>Lampsilini</taxon>
        <taxon>Potamilus</taxon>
    </lineage>
</organism>
<reference evidence="4" key="2">
    <citation type="journal article" date="2021" name="Genome Biol. Evol.">
        <title>Developing a high-quality reference genome for a parasitic bivalve with doubly uniparental inheritance (Bivalvia: Unionida).</title>
        <authorList>
            <person name="Smith C.H."/>
        </authorList>
    </citation>
    <scope>NUCLEOTIDE SEQUENCE</scope>
    <source>
        <strain evidence="4">CHS0354</strain>
        <tissue evidence="4">Mantle</tissue>
    </source>
</reference>
<dbReference type="InterPro" id="IPR027267">
    <property type="entry name" value="AH/BAR_dom_sf"/>
</dbReference>
<dbReference type="EMBL" id="JAEAOA010001716">
    <property type="protein sequence ID" value="KAK3599308.1"/>
    <property type="molecule type" value="Genomic_DNA"/>
</dbReference>
<dbReference type="Proteomes" id="UP001195483">
    <property type="component" value="Unassembled WGS sequence"/>
</dbReference>
<name>A0AAE0W258_9BIVA</name>
<gene>
    <name evidence="4" type="ORF">CHS0354_028673</name>
</gene>
<feature type="domain" description="SH3" evidence="3">
    <location>
        <begin position="419"/>
        <end position="483"/>
    </location>
</feature>
<reference evidence="4" key="3">
    <citation type="submission" date="2023-05" db="EMBL/GenBank/DDBJ databases">
        <authorList>
            <person name="Smith C.H."/>
        </authorList>
    </citation>
    <scope>NUCLEOTIDE SEQUENCE</scope>
    <source>
        <strain evidence="4">CHS0354</strain>
        <tissue evidence="4">Mantle</tissue>
    </source>
</reference>